<dbReference type="Proteomes" id="UP000287410">
    <property type="component" value="Unassembled WGS sequence"/>
</dbReference>
<reference evidence="1 2" key="1">
    <citation type="journal article" date="2018" name="Front. Microbiol.">
        <title>Genome-Based Analysis Reveals the Taxonomy and Diversity of the Family Idiomarinaceae.</title>
        <authorList>
            <person name="Liu Y."/>
            <person name="Lai Q."/>
            <person name="Shao Z."/>
        </authorList>
    </citation>
    <scope>NUCLEOTIDE SEQUENCE [LARGE SCALE GENOMIC DNA]</scope>
    <source>
        <strain evidence="1 2">GBSy1</strain>
    </source>
</reference>
<evidence type="ECO:0000313" key="2">
    <source>
        <dbReference type="Proteomes" id="UP000287410"/>
    </source>
</evidence>
<protein>
    <recommendedName>
        <fullName evidence="3">Restriction endonuclease type IV Mrr domain-containing protein</fullName>
    </recommendedName>
</protein>
<proteinExistence type="predicted"/>
<evidence type="ECO:0008006" key="3">
    <source>
        <dbReference type="Google" id="ProtNLM"/>
    </source>
</evidence>
<dbReference type="EMBL" id="PIPN01000006">
    <property type="protein sequence ID" value="RUO28126.1"/>
    <property type="molecule type" value="Genomic_DNA"/>
</dbReference>
<evidence type="ECO:0000313" key="1">
    <source>
        <dbReference type="EMBL" id="RUO28126.1"/>
    </source>
</evidence>
<gene>
    <name evidence="1" type="ORF">CWE12_12970</name>
</gene>
<accession>A0ABY0BV81</accession>
<comment type="caution">
    <text evidence="1">The sequence shown here is derived from an EMBL/GenBank/DDBJ whole genome shotgun (WGS) entry which is preliminary data.</text>
</comment>
<dbReference type="RefSeq" id="WP_126790132.1">
    <property type="nucleotide sequence ID" value="NZ_PIPN01000006.1"/>
</dbReference>
<name>A0ABY0BV81_9GAMM</name>
<organism evidence="1 2">
    <name type="scientific">Aliidiomarina sedimenti</name>
    <dbReference type="NCBI Taxonomy" id="1933879"/>
    <lineage>
        <taxon>Bacteria</taxon>
        <taxon>Pseudomonadati</taxon>
        <taxon>Pseudomonadota</taxon>
        <taxon>Gammaproteobacteria</taxon>
        <taxon>Alteromonadales</taxon>
        <taxon>Idiomarinaceae</taxon>
        <taxon>Aliidiomarina</taxon>
    </lineage>
</organism>
<sequence>MKLNQVLASLNQIEKSKFINCLDKLCSSVERGDERLTERLDKMNRQIKDASGSEITQLFHVIKPHYKEFVREQLEMSGASLALMLNILTRDGNSIARVAWLEQLYSREREATEHLAQNIKALLADNGEHDDFGKEHRLKIFKDCFEVAFTNDLRVNREAKISDDERTILNQLAKHLKISRDEVIAVEHLFEPVRAEANTVDDCLQTLREMGLVFINRKRSEVLIADELVALLNELQGKTLADKHMLRVLRCFSDAELSNILKAYGKRIRGVSRVEKIHTIQQSGIDIRSILATDLFDNDEGLNKRKERLKQLMDDLDMDVDRLGTTLDDRINILIHELQGASEREFVALSASGYKEMFDTLETNFEGVSPDGKSESLTQRIRREFELEDIEDINTERLRALSITPHDVLYLLSNDEVKRVRDVLKLSKRGNPRALVLEAFASANDKLIENFALLACRDLAGLKQAGIDIAESDIGSKFEEAAKTILEELDLNIDEELRKSINTAKDKADIIISISDDDVIIGEAKTFKNGDFAKYSTTSRQVKAYAKRCENQGRRVAQVLIIAPTFSKDFIESAEMDTEVNISLLTADGLKQIHNAYTTKRKPNFSPKLFTKGGLLKAELIAKNL</sequence>
<keyword evidence="2" id="KW-1185">Reference proteome</keyword>